<evidence type="ECO:0000313" key="5">
    <source>
        <dbReference type="RefSeq" id="XP_010513854.1"/>
    </source>
</evidence>
<dbReference type="GeneID" id="104789894"/>
<dbReference type="PANTHER" id="PTHR11877:SF14">
    <property type="entry name" value="CHALCONE SYNTHASE"/>
    <property type="match status" value="1"/>
</dbReference>
<evidence type="ECO:0000256" key="2">
    <source>
        <dbReference type="ARBA" id="ARBA00023315"/>
    </source>
</evidence>
<dbReference type="InterPro" id="IPR001099">
    <property type="entry name" value="Chalcone/stilbene_synt_N"/>
</dbReference>
<evidence type="ECO:0000256" key="1">
    <source>
        <dbReference type="ARBA" id="ARBA00022679"/>
    </source>
</evidence>
<protein>
    <submittedName>
        <fullName evidence="5">Chalcone synthase 1-like</fullName>
    </submittedName>
</protein>
<evidence type="ECO:0000259" key="3">
    <source>
        <dbReference type="Pfam" id="PF00195"/>
    </source>
</evidence>
<evidence type="ECO:0000313" key="4">
    <source>
        <dbReference type="Proteomes" id="UP000694864"/>
    </source>
</evidence>
<dbReference type="RefSeq" id="XP_010513854.1">
    <property type="nucleotide sequence ID" value="XM_010515552.2"/>
</dbReference>
<dbReference type="PANTHER" id="PTHR11877">
    <property type="entry name" value="HYDROXYMETHYLGLUTARYL-COA SYNTHASE"/>
    <property type="match status" value="1"/>
</dbReference>
<gene>
    <name evidence="5" type="primary">LOC104789894</name>
</gene>
<reference evidence="5" key="2">
    <citation type="submission" date="2025-08" db="UniProtKB">
        <authorList>
            <consortium name="RefSeq"/>
        </authorList>
    </citation>
    <scope>IDENTIFICATION</scope>
    <source>
        <tissue evidence="5">Leaf</tissue>
    </source>
</reference>
<feature type="domain" description="Chalcone/stilbene synthase N-terminal" evidence="3">
    <location>
        <begin position="6"/>
        <end position="116"/>
    </location>
</feature>
<name>A0ABM0ZCK9_CAMSA</name>
<organism evidence="4 5">
    <name type="scientific">Camelina sativa</name>
    <name type="common">False flax</name>
    <name type="synonym">Myagrum sativum</name>
    <dbReference type="NCBI Taxonomy" id="90675"/>
    <lineage>
        <taxon>Eukaryota</taxon>
        <taxon>Viridiplantae</taxon>
        <taxon>Streptophyta</taxon>
        <taxon>Embryophyta</taxon>
        <taxon>Tracheophyta</taxon>
        <taxon>Spermatophyta</taxon>
        <taxon>Magnoliopsida</taxon>
        <taxon>eudicotyledons</taxon>
        <taxon>Gunneridae</taxon>
        <taxon>Pentapetalae</taxon>
        <taxon>rosids</taxon>
        <taxon>malvids</taxon>
        <taxon>Brassicales</taxon>
        <taxon>Brassicaceae</taxon>
        <taxon>Camelineae</taxon>
        <taxon>Camelina</taxon>
    </lineage>
</organism>
<dbReference type="Pfam" id="PF00195">
    <property type="entry name" value="Chal_sti_synt_N"/>
    <property type="match status" value="1"/>
</dbReference>
<dbReference type="Proteomes" id="UP000694864">
    <property type="component" value="Chromosome 1"/>
</dbReference>
<dbReference type="InterPro" id="IPR011141">
    <property type="entry name" value="Polyketide_synthase_type-III"/>
</dbReference>
<keyword evidence="2" id="KW-0012">Acyltransferase</keyword>
<accession>A0ABM0ZCK9</accession>
<dbReference type="Gene3D" id="3.40.47.10">
    <property type="match status" value="1"/>
</dbReference>
<dbReference type="InterPro" id="IPR016039">
    <property type="entry name" value="Thiolase-like"/>
</dbReference>
<keyword evidence="1" id="KW-0808">Transferase</keyword>
<keyword evidence="4" id="KW-1185">Reference proteome</keyword>
<sequence length="140" mass="16438">MSDTMSTRAQRSGEFRQEIRVITVSHLSMEGQNWAIQEWGMPESTLTHLVICITPSQNIHGPDHHLTTLLSTRPSFVHYQYQQGWYDEATAIRLYRDFLRINDPAIVVLSEVTTPMFIEVQRNEVPLRRRSVRELWRQNS</sequence>
<dbReference type="SUPFAM" id="SSF53901">
    <property type="entry name" value="Thiolase-like"/>
    <property type="match status" value="1"/>
</dbReference>
<reference evidence="4" key="1">
    <citation type="journal article" date="2014" name="Nat. Commun.">
        <title>The emerging biofuel crop Camelina sativa retains a highly undifferentiated hexaploid genome structure.</title>
        <authorList>
            <person name="Kagale S."/>
            <person name="Koh C."/>
            <person name="Nixon J."/>
            <person name="Bollina V."/>
            <person name="Clarke W.E."/>
            <person name="Tuteja R."/>
            <person name="Spillane C."/>
            <person name="Robinson S.J."/>
            <person name="Links M.G."/>
            <person name="Clarke C."/>
            <person name="Higgins E.E."/>
            <person name="Huebert T."/>
            <person name="Sharpe A.G."/>
            <person name="Parkin I.A."/>
        </authorList>
    </citation>
    <scope>NUCLEOTIDE SEQUENCE [LARGE SCALE GENOMIC DNA]</scope>
    <source>
        <strain evidence="4">cv. DH55</strain>
    </source>
</reference>
<proteinExistence type="predicted"/>